<evidence type="ECO:0000313" key="2">
    <source>
        <dbReference type="Proteomes" id="UP000024376"/>
    </source>
</evidence>
<dbReference type="Proteomes" id="UP000024376">
    <property type="component" value="Unassembled WGS sequence"/>
</dbReference>
<name>A0A024RZP6_HYPJR</name>
<dbReference type="OrthoDB" id="4874419at2759"/>
<dbReference type="KEGG" id="trr:M419DRAFT_133564"/>
<proteinExistence type="predicted"/>
<evidence type="ECO:0000313" key="1">
    <source>
        <dbReference type="EMBL" id="ETR98312.1"/>
    </source>
</evidence>
<gene>
    <name evidence="1" type="ORF">M419DRAFT_133564</name>
</gene>
<accession>A0A024RZP6</accession>
<sequence length="129" mass="14758">MCTFRITVTLCQCHDPACRMRNNVFGQRESEAMQKHGGHILYVNTYLREGPMCLGYFTNEDPERLMVRYGMDEKNGNSKQDCKNRVFVIDPEVKRCVIMCDPCKDVCDLGPPSPGSDKSQMWRPVSEAT</sequence>
<protein>
    <submittedName>
        <fullName evidence="1">Uncharacterized protein</fullName>
    </submittedName>
</protein>
<dbReference type="AlphaFoldDB" id="A0A024RZP6"/>
<dbReference type="EMBL" id="KI911163">
    <property type="protein sequence ID" value="ETR98312.1"/>
    <property type="molecule type" value="Genomic_DNA"/>
</dbReference>
<organism evidence="1 2">
    <name type="scientific">Hypocrea jecorina (strain ATCC 56765 / BCRC 32924 / NRRL 11460 / Rut C-30)</name>
    <name type="common">Trichoderma reesei</name>
    <dbReference type="NCBI Taxonomy" id="1344414"/>
    <lineage>
        <taxon>Eukaryota</taxon>
        <taxon>Fungi</taxon>
        <taxon>Dikarya</taxon>
        <taxon>Ascomycota</taxon>
        <taxon>Pezizomycotina</taxon>
        <taxon>Sordariomycetes</taxon>
        <taxon>Hypocreomycetidae</taxon>
        <taxon>Hypocreales</taxon>
        <taxon>Hypocreaceae</taxon>
        <taxon>Trichoderma</taxon>
    </lineage>
</organism>
<dbReference type="HOGENOM" id="CLU_1916985_0_0_1"/>
<reference evidence="2" key="1">
    <citation type="journal article" date="2013" name="Ind. Biotechnol.">
        <title>Comparative genomics analysis of Trichoderma reesei strains.</title>
        <authorList>
            <person name="Koike H."/>
            <person name="Aerts A."/>
            <person name="LaButti K."/>
            <person name="Grigoriev I.V."/>
            <person name="Baker S.E."/>
        </authorList>
    </citation>
    <scope>NUCLEOTIDE SEQUENCE [LARGE SCALE GENOMIC DNA]</scope>
    <source>
        <strain evidence="2">ATCC 56765 / BCRC 32924 / NRRL 11460 / Rut C-30</strain>
    </source>
</reference>